<evidence type="ECO:0000313" key="3">
    <source>
        <dbReference type="Proteomes" id="UP000187209"/>
    </source>
</evidence>
<keyword evidence="3" id="KW-1185">Reference proteome</keyword>
<evidence type="ECO:0000256" key="1">
    <source>
        <dbReference type="SAM" id="SignalP"/>
    </source>
</evidence>
<dbReference type="Proteomes" id="UP000187209">
    <property type="component" value="Unassembled WGS sequence"/>
</dbReference>
<evidence type="ECO:0008006" key="4">
    <source>
        <dbReference type="Google" id="ProtNLM"/>
    </source>
</evidence>
<dbReference type="Pfam" id="PF16029">
    <property type="entry name" value="DUF4787"/>
    <property type="match status" value="1"/>
</dbReference>
<gene>
    <name evidence="2" type="ORF">SteCoe_18664</name>
</gene>
<dbReference type="AlphaFoldDB" id="A0A1R2BWD1"/>
<dbReference type="EMBL" id="MPUH01000400">
    <property type="protein sequence ID" value="OMJ80957.1"/>
    <property type="molecule type" value="Genomic_DNA"/>
</dbReference>
<sequence length="98" mass="11569">MITKLCMISFFIMSLGVYSKGLLDKTVREQCENMDVCKWDIAKNCVYRCMSEDCYTKLFSDNPLEPGEISFDLENSFYTCFWQEKKEIVSRNNHNSYT</sequence>
<feature type="chain" id="PRO_5012706574" description="Apple domain-containing protein" evidence="1">
    <location>
        <begin position="20"/>
        <end position="98"/>
    </location>
</feature>
<dbReference type="InterPro" id="IPR031985">
    <property type="entry name" value="DUF4787"/>
</dbReference>
<dbReference type="OrthoDB" id="1915375at2759"/>
<protein>
    <recommendedName>
        <fullName evidence="4">Apple domain-containing protein</fullName>
    </recommendedName>
</protein>
<feature type="signal peptide" evidence="1">
    <location>
        <begin position="1"/>
        <end position="19"/>
    </location>
</feature>
<comment type="caution">
    <text evidence="2">The sequence shown here is derived from an EMBL/GenBank/DDBJ whole genome shotgun (WGS) entry which is preliminary data.</text>
</comment>
<name>A0A1R2BWD1_9CILI</name>
<accession>A0A1R2BWD1</accession>
<evidence type="ECO:0000313" key="2">
    <source>
        <dbReference type="EMBL" id="OMJ80957.1"/>
    </source>
</evidence>
<organism evidence="2 3">
    <name type="scientific">Stentor coeruleus</name>
    <dbReference type="NCBI Taxonomy" id="5963"/>
    <lineage>
        <taxon>Eukaryota</taxon>
        <taxon>Sar</taxon>
        <taxon>Alveolata</taxon>
        <taxon>Ciliophora</taxon>
        <taxon>Postciliodesmatophora</taxon>
        <taxon>Heterotrichea</taxon>
        <taxon>Heterotrichida</taxon>
        <taxon>Stentoridae</taxon>
        <taxon>Stentor</taxon>
    </lineage>
</organism>
<proteinExistence type="predicted"/>
<keyword evidence="1" id="KW-0732">Signal</keyword>
<reference evidence="2 3" key="1">
    <citation type="submission" date="2016-11" db="EMBL/GenBank/DDBJ databases">
        <title>The macronuclear genome of Stentor coeruleus: a giant cell with tiny introns.</title>
        <authorList>
            <person name="Slabodnick M."/>
            <person name="Ruby J.G."/>
            <person name="Reiff S.B."/>
            <person name="Swart E.C."/>
            <person name="Gosai S."/>
            <person name="Prabakaran S."/>
            <person name="Witkowska E."/>
            <person name="Larue G.E."/>
            <person name="Fisher S."/>
            <person name="Freeman R.M."/>
            <person name="Gunawardena J."/>
            <person name="Chu W."/>
            <person name="Stover N.A."/>
            <person name="Gregory B.D."/>
            <person name="Nowacki M."/>
            <person name="Derisi J."/>
            <person name="Roy S.W."/>
            <person name="Marshall W.F."/>
            <person name="Sood P."/>
        </authorList>
    </citation>
    <scope>NUCLEOTIDE SEQUENCE [LARGE SCALE GENOMIC DNA]</scope>
    <source>
        <strain evidence="2">WM001</strain>
    </source>
</reference>